<protein>
    <recommendedName>
        <fullName evidence="10">Chorion peroxidase</fullName>
    </recommendedName>
</protein>
<dbReference type="GO" id="GO:0046872">
    <property type="term" value="F:metal ion binding"/>
    <property type="evidence" value="ECO:0007669"/>
    <property type="project" value="UniProtKB-KW"/>
</dbReference>
<keyword evidence="3" id="KW-0575">Peroxidase</keyword>
<dbReference type="EMBL" id="WJBH02000008">
    <property type="protein sequence ID" value="KAI9554242.1"/>
    <property type="molecule type" value="Genomic_DNA"/>
</dbReference>
<dbReference type="GO" id="GO:0006979">
    <property type="term" value="P:response to oxidative stress"/>
    <property type="evidence" value="ECO:0007669"/>
    <property type="project" value="InterPro"/>
</dbReference>
<dbReference type="PRINTS" id="PR00457">
    <property type="entry name" value="ANPEROXIDASE"/>
</dbReference>
<dbReference type="SUPFAM" id="SSF48113">
    <property type="entry name" value="Heme-dependent peroxidases"/>
    <property type="match status" value="1"/>
</dbReference>
<dbReference type="InterPro" id="IPR010255">
    <property type="entry name" value="Haem_peroxidase_sf"/>
</dbReference>
<dbReference type="CDD" id="cd09823">
    <property type="entry name" value="peroxinectin_like"/>
    <property type="match status" value="1"/>
</dbReference>
<dbReference type="PANTHER" id="PTHR11475">
    <property type="entry name" value="OXIDASE/PEROXIDASE"/>
    <property type="match status" value="1"/>
</dbReference>
<feature type="signal peptide" evidence="7">
    <location>
        <begin position="1"/>
        <end position="23"/>
    </location>
</feature>
<sequence length="843" mass="94808">MGERKMWVSGVLLLGVAFAVVSGYTNPPPPPQYGAHERPNYREVQRPTYVVPKAPEPVYYCPKMAGLESSCRPSKDCAVWHNEVFSTPNTACKLSDGNPGTCCPDLPYNYKGKTFKEPPLCEGKIELDDHVECLDVFSVNAASDAGEFELRLHQETAKRLKEKGIVVQAASPRATHARFSNPSDHARNVTTEAFVGVHTAVVLVKRFKIKNDQVGCALHRFKLSETDLDDKCNTISKAHCSEDKLNSPFRMIDGSCNNERHFVWGRSVTQYHRILDSDYDDGIWSPRKAINGQDLPSARLVSVALMHDVDRPSESTTIWFMQFGQFLDHDLVSTPEMSNEDGTPIVCCSDDGEHLDKEDRSHGKCLPIEVPKNDPFYSKFGRTCIPLIRASLACRNDGKLGHATQLNDNTHFLDLSLVYGSDDKKADELRARKNGELKVTPRPGGPEFDLLPPLDGNSPLHAPCTLPKEVSGIDPPADVKCFKAGDGRSDVTPNMATSQILFMREHNRLARELAKLNPHWNDERLYQEARRILIAQAQHITYNEWLPILLGRSKMAQLGLLPLQSGFSTDYDDHLNPSILNEFVGAAFRFGHSMVQGKALLMNEERVVERSLLLRNHFFKPQEHYTPGNLDKFLIGLATQPSQNVDPYFTIELTQHLFEEAGKGFGLDLVALNIQRGRDLGLRSYNAYRELCGIGRVTVYDGLRDLFSPAIIERFKEVYTNVDDIDLFVGGVSEAKAEGAYVGPTFQCILADQFLKLKRGDRHFYDLGGQPSSFTEEQLNEIRKTSLARIVCENSRVYNIQPMVFKIPSEMNQIVSCQSSSIPRMDLRPWQEAYQPKVYSQPW</sequence>
<evidence type="ECO:0000256" key="3">
    <source>
        <dbReference type="ARBA" id="ARBA00022559"/>
    </source>
</evidence>
<dbReference type="GO" id="GO:0020037">
    <property type="term" value="F:heme binding"/>
    <property type="evidence" value="ECO:0007669"/>
    <property type="project" value="InterPro"/>
</dbReference>
<dbReference type="FunFam" id="1.10.640.10:FF:000003">
    <property type="entry name" value="chorion peroxidase"/>
    <property type="match status" value="1"/>
</dbReference>
<keyword evidence="5" id="KW-0325">Glycoprotein</keyword>
<name>A0AAD5KLF0_9CRUS</name>
<feature type="chain" id="PRO_5042065198" description="Chorion peroxidase" evidence="7">
    <location>
        <begin position="24"/>
        <end position="843"/>
    </location>
</feature>
<evidence type="ECO:0000256" key="4">
    <source>
        <dbReference type="ARBA" id="ARBA00022729"/>
    </source>
</evidence>
<dbReference type="GO" id="GO:0004601">
    <property type="term" value="F:peroxidase activity"/>
    <property type="evidence" value="ECO:0007669"/>
    <property type="project" value="UniProtKB-KW"/>
</dbReference>
<dbReference type="Pfam" id="PF03098">
    <property type="entry name" value="An_peroxidase"/>
    <property type="match status" value="1"/>
</dbReference>
<evidence type="ECO:0000313" key="8">
    <source>
        <dbReference type="EMBL" id="KAI9554242.1"/>
    </source>
</evidence>
<evidence type="ECO:0000256" key="7">
    <source>
        <dbReference type="SAM" id="SignalP"/>
    </source>
</evidence>
<evidence type="ECO:0008006" key="10">
    <source>
        <dbReference type="Google" id="ProtNLM"/>
    </source>
</evidence>
<keyword evidence="6" id="KW-0349">Heme</keyword>
<dbReference type="PROSITE" id="PS50292">
    <property type="entry name" value="PEROXIDASE_3"/>
    <property type="match status" value="1"/>
</dbReference>
<proteinExistence type="predicted"/>
<feature type="binding site" description="axial binding residue" evidence="6">
    <location>
        <position position="592"/>
    </location>
    <ligand>
        <name>heme b</name>
        <dbReference type="ChEBI" id="CHEBI:60344"/>
    </ligand>
    <ligandPart>
        <name>Fe</name>
        <dbReference type="ChEBI" id="CHEBI:18248"/>
    </ligandPart>
</feature>
<dbReference type="GO" id="GO:0005576">
    <property type="term" value="C:extracellular region"/>
    <property type="evidence" value="ECO:0007669"/>
    <property type="project" value="UniProtKB-SubCell"/>
</dbReference>
<keyword evidence="3" id="KW-0560">Oxidoreductase</keyword>
<dbReference type="InterPro" id="IPR019791">
    <property type="entry name" value="Haem_peroxidase_animal"/>
</dbReference>
<organism evidence="8 9">
    <name type="scientific">Daphnia sinensis</name>
    <dbReference type="NCBI Taxonomy" id="1820382"/>
    <lineage>
        <taxon>Eukaryota</taxon>
        <taxon>Metazoa</taxon>
        <taxon>Ecdysozoa</taxon>
        <taxon>Arthropoda</taxon>
        <taxon>Crustacea</taxon>
        <taxon>Branchiopoda</taxon>
        <taxon>Diplostraca</taxon>
        <taxon>Cladocera</taxon>
        <taxon>Anomopoda</taxon>
        <taxon>Daphniidae</taxon>
        <taxon>Daphnia</taxon>
        <taxon>Daphnia similis group</taxon>
    </lineage>
</organism>
<keyword evidence="4 7" id="KW-0732">Signal</keyword>
<accession>A0AAD5KLF0</accession>
<dbReference type="PANTHER" id="PTHR11475:SF4">
    <property type="entry name" value="CHORION PEROXIDASE"/>
    <property type="match status" value="1"/>
</dbReference>
<dbReference type="InterPro" id="IPR037120">
    <property type="entry name" value="Haem_peroxidase_sf_animal"/>
</dbReference>
<dbReference type="Proteomes" id="UP000820818">
    <property type="component" value="Linkage Group LG8"/>
</dbReference>
<evidence type="ECO:0000256" key="2">
    <source>
        <dbReference type="ARBA" id="ARBA00022525"/>
    </source>
</evidence>
<dbReference type="AlphaFoldDB" id="A0AAD5KLF0"/>
<evidence type="ECO:0000313" key="9">
    <source>
        <dbReference type="Proteomes" id="UP000820818"/>
    </source>
</evidence>
<keyword evidence="6" id="KW-0408">Iron</keyword>
<evidence type="ECO:0000256" key="1">
    <source>
        <dbReference type="ARBA" id="ARBA00004613"/>
    </source>
</evidence>
<evidence type="ECO:0000256" key="5">
    <source>
        <dbReference type="ARBA" id="ARBA00023180"/>
    </source>
</evidence>
<keyword evidence="2" id="KW-0964">Secreted</keyword>
<gene>
    <name evidence="8" type="ORF">GHT06_019514</name>
</gene>
<comment type="subcellular location">
    <subcellularLocation>
        <location evidence="1">Secreted</location>
    </subcellularLocation>
</comment>
<comment type="caution">
    <text evidence="8">The sequence shown here is derived from an EMBL/GenBank/DDBJ whole genome shotgun (WGS) entry which is preliminary data.</text>
</comment>
<keyword evidence="9" id="KW-1185">Reference proteome</keyword>
<dbReference type="Gene3D" id="1.10.640.10">
    <property type="entry name" value="Haem peroxidase domain superfamily, animal type"/>
    <property type="match status" value="1"/>
</dbReference>
<reference evidence="8 9" key="1">
    <citation type="submission" date="2022-05" db="EMBL/GenBank/DDBJ databases">
        <title>A multi-omics perspective on studying reproductive biology in Daphnia sinensis.</title>
        <authorList>
            <person name="Jia J."/>
        </authorList>
    </citation>
    <scope>NUCLEOTIDE SEQUENCE [LARGE SCALE GENOMIC DNA]</scope>
    <source>
        <strain evidence="8 9">WSL</strain>
    </source>
</reference>
<evidence type="ECO:0000256" key="6">
    <source>
        <dbReference type="PIRSR" id="PIRSR619791-2"/>
    </source>
</evidence>
<keyword evidence="6" id="KW-0479">Metal-binding</keyword>